<dbReference type="SUPFAM" id="SSF51182">
    <property type="entry name" value="RmlC-like cupins"/>
    <property type="match status" value="1"/>
</dbReference>
<dbReference type="InterPro" id="IPR013096">
    <property type="entry name" value="Cupin_2"/>
</dbReference>
<dbReference type="InterPro" id="IPR014710">
    <property type="entry name" value="RmlC-like_jellyroll"/>
</dbReference>
<dbReference type="Gene3D" id="2.60.120.10">
    <property type="entry name" value="Jelly Rolls"/>
    <property type="match status" value="1"/>
</dbReference>
<evidence type="ECO:0000313" key="2">
    <source>
        <dbReference type="EMBL" id="BAJ32679.1"/>
    </source>
</evidence>
<dbReference type="PATRIC" id="fig|452652.3.peg.6949"/>
<proteinExistence type="predicted"/>
<protein>
    <recommendedName>
        <fullName evidence="1">Cupin type-2 domain-containing protein</fullName>
    </recommendedName>
</protein>
<sequence>MSFCPPPPRATFAPSAAPCPDDTPAAPPPVPVAVLAAALVEGPLDLSSLVSLTAASRTLTVLRRLDLPPGGSTGWHYHPGPMVTLVASGLLTHVTAAGTHLWAAGSAFMEPAGSEHVHLGRNDHAAPLALFTLSFLPPGAPVAVDAPAPVWAVP</sequence>
<evidence type="ECO:0000259" key="1">
    <source>
        <dbReference type="Pfam" id="PF07883"/>
    </source>
</evidence>
<gene>
    <name evidence="2" type="ordered locus">KSE_69200</name>
</gene>
<accession>E4N3E5</accession>
<name>E4N3E5_KITSK</name>
<dbReference type="Pfam" id="PF07883">
    <property type="entry name" value="Cupin_2"/>
    <property type="match status" value="1"/>
</dbReference>
<feature type="domain" description="Cupin type-2" evidence="1">
    <location>
        <begin position="65"/>
        <end position="131"/>
    </location>
</feature>
<evidence type="ECO:0000313" key="3">
    <source>
        <dbReference type="Proteomes" id="UP000007076"/>
    </source>
</evidence>
<dbReference type="EMBL" id="AP010968">
    <property type="protein sequence ID" value="BAJ32679.1"/>
    <property type="molecule type" value="Genomic_DNA"/>
</dbReference>
<dbReference type="KEGG" id="ksk:KSE_69200"/>
<dbReference type="eggNOG" id="COG1917">
    <property type="taxonomic scope" value="Bacteria"/>
</dbReference>
<dbReference type="Proteomes" id="UP000007076">
    <property type="component" value="Chromosome"/>
</dbReference>
<dbReference type="InterPro" id="IPR011051">
    <property type="entry name" value="RmlC_Cupin_sf"/>
</dbReference>
<organism evidence="2 3">
    <name type="scientific">Kitasatospora setae (strain ATCC 33774 / DSM 43861 / JCM 3304 / KCC A-0304 / NBRC 14216 / KM-6054)</name>
    <name type="common">Streptomyces setae</name>
    <dbReference type="NCBI Taxonomy" id="452652"/>
    <lineage>
        <taxon>Bacteria</taxon>
        <taxon>Bacillati</taxon>
        <taxon>Actinomycetota</taxon>
        <taxon>Actinomycetes</taxon>
        <taxon>Kitasatosporales</taxon>
        <taxon>Streptomycetaceae</taxon>
        <taxon>Kitasatospora</taxon>
    </lineage>
</organism>
<dbReference type="AlphaFoldDB" id="E4N3E5"/>
<reference evidence="2 3" key="1">
    <citation type="journal article" date="2010" name="DNA Res.">
        <title>Genome sequence of Kitasatospora setae NBRC 14216T: an evolutionary snapshot of the family Streptomycetaceae.</title>
        <authorList>
            <person name="Ichikawa N."/>
            <person name="Oguchi A."/>
            <person name="Ikeda H."/>
            <person name="Ishikawa J."/>
            <person name="Kitani S."/>
            <person name="Watanabe Y."/>
            <person name="Nakamura S."/>
            <person name="Katano Y."/>
            <person name="Kishi E."/>
            <person name="Sasagawa M."/>
            <person name="Ankai A."/>
            <person name="Fukui S."/>
            <person name="Hashimoto Y."/>
            <person name="Kamata S."/>
            <person name="Otoguro M."/>
            <person name="Tanikawa S."/>
            <person name="Nihira T."/>
            <person name="Horinouchi S."/>
            <person name="Ohnishi Y."/>
            <person name="Hayakawa M."/>
            <person name="Kuzuyama T."/>
            <person name="Arisawa A."/>
            <person name="Nomoto F."/>
            <person name="Miura H."/>
            <person name="Takahashi Y."/>
            <person name="Fujita N."/>
        </authorList>
    </citation>
    <scope>NUCLEOTIDE SEQUENCE [LARGE SCALE GENOMIC DNA]</scope>
    <source>
        <strain evidence="3">ATCC 33774 / DSM 43861 / JCM 3304 / KCC A-0304 / NBRC 14216 / KM-6054</strain>
    </source>
</reference>
<dbReference type="HOGENOM" id="CLU_1701935_0_0_11"/>
<dbReference type="RefSeq" id="WP_014139970.1">
    <property type="nucleotide sequence ID" value="NC_016109.1"/>
</dbReference>
<dbReference type="STRING" id="452652.KSE_69200"/>
<keyword evidence="3" id="KW-1185">Reference proteome</keyword>